<dbReference type="GO" id="GO:0009001">
    <property type="term" value="F:serine O-acetyltransferase activity"/>
    <property type="evidence" value="ECO:0007669"/>
    <property type="project" value="InterPro"/>
</dbReference>
<dbReference type="Gene3D" id="2.160.10.10">
    <property type="entry name" value="Hexapeptide repeat proteins"/>
    <property type="match status" value="1"/>
</dbReference>
<keyword evidence="4" id="KW-0012">Acyltransferase</keyword>
<evidence type="ECO:0000313" key="6">
    <source>
        <dbReference type="EMBL" id="TCP36421.1"/>
    </source>
</evidence>
<dbReference type="InterPro" id="IPR042122">
    <property type="entry name" value="Ser_AcTrfase_N_sf"/>
</dbReference>
<dbReference type="GO" id="GO:0006535">
    <property type="term" value="P:cysteine biosynthetic process from serine"/>
    <property type="evidence" value="ECO:0007669"/>
    <property type="project" value="InterPro"/>
</dbReference>
<evidence type="ECO:0000313" key="7">
    <source>
        <dbReference type="Proteomes" id="UP000295399"/>
    </source>
</evidence>
<dbReference type="NCBIfam" id="NF041874">
    <property type="entry name" value="EPS_EpsC"/>
    <property type="match status" value="1"/>
</dbReference>
<dbReference type="OrthoDB" id="9801456at2"/>
<dbReference type="Gene3D" id="1.10.3130.10">
    <property type="entry name" value="serine acetyltransferase, domain 1"/>
    <property type="match status" value="1"/>
</dbReference>
<reference evidence="6 7" key="1">
    <citation type="submission" date="2019-03" db="EMBL/GenBank/DDBJ databases">
        <title>Genomic Encyclopedia of Type Strains, Phase IV (KMG-IV): sequencing the most valuable type-strain genomes for metagenomic binning, comparative biology and taxonomic classification.</title>
        <authorList>
            <person name="Goeker M."/>
        </authorList>
    </citation>
    <scope>NUCLEOTIDE SEQUENCE [LARGE SCALE GENOMIC DNA]</scope>
    <source>
        <strain evidence="6 7">DSM 2132</strain>
    </source>
</reference>
<evidence type="ECO:0000256" key="1">
    <source>
        <dbReference type="ARBA" id="ARBA00018522"/>
    </source>
</evidence>
<dbReference type="RefSeq" id="WP_132707957.1">
    <property type="nucleotide sequence ID" value="NZ_JACIGF010000003.1"/>
</dbReference>
<keyword evidence="2" id="KW-0028">Amino-acid biosynthesis</keyword>
<dbReference type="InterPro" id="IPR010493">
    <property type="entry name" value="Ser_AcTrfase_N"/>
</dbReference>
<dbReference type="FunCoup" id="A0A4R2PQD2">
    <property type="interactions" value="413"/>
</dbReference>
<evidence type="ECO:0000256" key="3">
    <source>
        <dbReference type="ARBA" id="ARBA00022679"/>
    </source>
</evidence>
<protein>
    <recommendedName>
        <fullName evidence="1">Serine acetyltransferase</fullName>
    </recommendedName>
</protein>
<keyword evidence="7" id="KW-1185">Reference proteome</keyword>
<evidence type="ECO:0000256" key="4">
    <source>
        <dbReference type="ARBA" id="ARBA00023315"/>
    </source>
</evidence>
<feature type="domain" description="Serine acetyltransferase N-terminal" evidence="5">
    <location>
        <begin position="89"/>
        <end position="137"/>
    </location>
</feature>
<dbReference type="GO" id="GO:0005737">
    <property type="term" value="C:cytoplasm"/>
    <property type="evidence" value="ECO:0007669"/>
    <property type="project" value="InterPro"/>
</dbReference>
<dbReference type="PANTHER" id="PTHR42811">
    <property type="entry name" value="SERINE ACETYLTRANSFERASE"/>
    <property type="match status" value="1"/>
</dbReference>
<dbReference type="SUPFAM" id="SSF51161">
    <property type="entry name" value="Trimeric LpxA-like enzymes"/>
    <property type="match status" value="1"/>
</dbReference>
<sequence length="288" mass="31392">MPVSLPNRLDLSPIARRLQDHYSAFGHIPNLTLAEAGRFLTDCMALMFPHFADHKHQSGPELEARLMTLAGRLRFILCEVRPENCPRTDQIVSDFIEALPDIAEEIRLDAQAILDNDPAAASINEVILAYPGLRAVAAYRVAHRLVRHGVGEFPRLVAEFAHKETGVDINPTAEIGRSLFLDHGTGIVIGGTAVIGDNVKIYQGVTLGALRVRRSECAKKRHPTIEDNVTIYANATILGGETVVGRNSVIGGNVWLTKSLPADSVLMYKSGLQGFAEPDAESADHYSI</sequence>
<dbReference type="InterPro" id="IPR045304">
    <property type="entry name" value="LbH_SAT"/>
</dbReference>
<dbReference type="Proteomes" id="UP000295399">
    <property type="component" value="Unassembled WGS sequence"/>
</dbReference>
<dbReference type="EMBL" id="SLXO01000003">
    <property type="protein sequence ID" value="TCP36421.1"/>
    <property type="molecule type" value="Genomic_DNA"/>
</dbReference>
<dbReference type="InterPro" id="IPR053376">
    <property type="entry name" value="Serine_acetyltransferase"/>
</dbReference>
<name>A0A4R2PQD2_RHOSA</name>
<organism evidence="6 7">
    <name type="scientific">Rhodothalassium salexigens DSM 2132</name>
    <dbReference type="NCBI Taxonomy" id="1188247"/>
    <lineage>
        <taxon>Bacteria</taxon>
        <taxon>Pseudomonadati</taxon>
        <taxon>Pseudomonadota</taxon>
        <taxon>Alphaproteobacteria</taxon>
        <taxon>Rhodothalassiales</taxon>
        <taxon>Rhodothalassiaceae</taxon>
        <taxon>Rhodothalassium</taxon>
    </lineage>
</organism>
<accession>A0A4R2PQD2</accession>
<keyword evidence="3 6" id="KW-0808">Transferase</keyword>
<dbReference type="Pfam" id="PF06426">
    <property type="entry name" value="SATase_N"/>
    <property type="match status" value="1"/>
</dbReference>
<evidence type="ECO:0000256" key="2">
    <source>
        <dbReference type="ARBA" id="ARBA00022605"/>
    </source>
</evidence>
<dbReference type="AlphaFoldDB" id="A0A4R2PQD2"/>
<proteinExistence type="predicted"/>
<dbReference type="CDD" id="cd03354">
    <property type="entry name" value="LbH_SAT"/>
    <property type="match status" value="1"/>
</dbReference>
<dbReference type="InParanoid" id="A0A4R2PQD2"/>
<evidence type="ECO:0000259" key="5">
    <source>
        <dbReference type="Pfam" id="PF06426"/>
    </source>
</evidence>
<comment type="caution">
    <text evidence="6">The sequence shown here is derived from an EMBL/GenBank/DDBJ whole genome shotgun (WGS) entry which is preliminary data.</text>
</comment>
<dbReference type="UniPathway" id="UPA00136">
    <property type="reaction ID" value="UER00199"/>
</dbReference>
<gene>
    <name evidence="6" type="ORF">EV659_103312</name>
</gene>
<dbReference type="InterPro" id="IPR011004">
    <property type="entry name" value="Trimer_LpxA-like_sf"/>
</dbReference>